<reference evidence="1" key="1">
    <citation type="submission" date="2022-04" db="EMBL/GenBank/DDBJ databases">
        <title>Halobacillus sp. isolated from saltern.</title>
        <authorList>
            <person name="Won M."/>
            <person name="Lee C.-M."/>
            <person name="Woen H.-Y."/>
            <person name="Kwon S.-W."/>
        </authorList>
    </citation>
    <scope>NUCLEOTIDE SEQUENCE</scope>
    <source>
        <strain evidence="1">SSHM10-5</strain>
    </source>
</reference>
<keyword evidence="2" id="KW-1185">Reference proteome</keyword>
<accession>A0ABY4HHB4</accession>
<dbReference type="RefSeq" id="WP_245036122.1">
    <property type="nucleotide sequence ID" value="NZ_CP095075.1"/>
</dbReference>
<evidence type="ECO:0000313" key="1">
    <source>
        <dbReference type="EMBL" id="UOR14072.1"/>
    </source>
</evidence>
<dbReference type="InterPro" id="IPR058676">
    <property type="entry name" value="YuzK"/>
</dbReference>
<organism evidence="1 2">
    <name type="scientific">Halobacillus amylolyticus</name>
    <dbReference type="NCBI Taxonomy" id="2932259"/>
    <lineage>
        <taxon>Bacteria</taxon>
        <taxon>Bacillati</taxon>
        <taxon>Bacillota</taxon>
        <taxon>Bacilli</taxon>
        <taxon>Bacillales</taxon>
        <taxon>Bacillaceae</taxon>
        <taxon>Halobacillus</taxon>
    </lineage>
</organism>
<name>A0ABY4HHB4_9BACI</name>
<dbReference type="Proteomes" id="UP000830326">
    <property type="component" value="Chromosome"/>
</dbReference>
<dbReference type="Pfam" id="PF26149">
    <property type="entry name" value="YuzK"/>
    <property type="match status" value="1"/>
</dbReference>
<dbReference type="EMBL" id="CP095075">
    <property type="protein sequence ID" value="UOR14072.1"/>
    <property type="molecule type" value="Genomic_DNA"/>
</dbReference>
<gene>
    <name evidence="1" type="ORF">MUO15_19950</name>
</gene>
<proteinExistence type="predicted"/>
<sequence length="56" mass="6828">MNYTAEMEKAMHQAHNISYAEYSSRLDERLKVEEKRQREFEQSQKMVAQVDRQLHK</sequence>
<protein>
    <submittedName>
        <fullName evidence="1">Uncharacterized protein</fullName>
    </submittedName>
</protein>
<evidence type="ECO:0000313" key="2">
    <source>
        <dbReference type="Proteomes" id="UP000830326"/>
    </source>
</evidence>